<dbReference type="InterPro" id="IPR020846">
    <property type="entry name" value="MFS_dom"/>
</dbReference>
<dbReference type="InterPro" id="IPR036259">
    <property type="entry name" value="MFS_trans_sf"/>
</dbReference>
<feature type="transmembrane region" description="Helical" evidence="8">
    <location>
        <begin position="608"/>
        <end position="626"/>
    </location>
</feature>
<comment type="similarity">
    <text evidence="2">Belongs to the major facilitator superfamily. Sugar transporter (TC 2.A.1.1) family.</text>
</comment>
<evidence type="ECO:0000313" key="10">
    <source>
        <dbReference type="EMBL" id="KAF2229736.1"/>
    </source>
</evidence>
<feature type="transmembrane region" description="Helical" evidence="8">
    <location>
        <begin position="264"/>
        <end position="282"/>
    </location>
</feature>
<dbReference type="PRINTS" id="PR00171">
    <property type="entry name" value="SUGRTRNSPORT"/>
</dbReference>
<keyword evidence="6 8" id="KW-0472">Membrane</keyword>
<evidence type="ECO:0000256" key="7">
    <source>
        <dbReference type="SAM" id="MobiDB-lite"/>
    </source>
</evidence>
<dbReference type="GO" id="GO:0015791">
    <property type="term" value="P:polyol transmembrane transport"/>
    <property type="evidence" value="ECO:0007669"/>
    <property type="project" value="UniProtKB-ARBA"/>
</dbReference>
<evidence type="ECO:0000256" key="8">
    <source>
        <dbReference type="SAM" id="Phobius"/>
    </source>
</evidence>
<dbReference type="InterPro" id="IPR005828">
    <property type="entry name" value="MFS_sugar_transport-like"/>
</dbReference>
<dbReference type="GO" id="GO:0022857">
    <property type="term" value="F:transmembrane transporter activity"/>
    <property type="evidence" value="ECO:0007669"/>
    <property type="project" value="InterPro"/>
</dbReference>
<feature type="region of interest" description="Disordered" evidence="7">
    <location>
        <begin position="1"/>
        <end position="30"/>
    </location>
</feature>
<feature type="transmembrane region" description="Helical" evidence="8">
    <location>
        <begin position="498"/>
        <end position="520"/>
    </location>
</feature>
<dbReference type="GO" id="GO:0015798">
    <property type="term" value="P:myo-inositol transport"/>
    <property type="evidence" value="ECO:0007669"/>
    <property type="project" value="UniProtKB-ARBA"/>
</dbReference>
<evidence type="ECO:0000313" key="11">
    <source>
        <dbReference type="Proteomes" id="UP000800092"/>
    </source>
</evidence>
<protein>
    <submittedName>
        <fullName evidence="10">MFS general substrate transporter</fullName>
    </submittedName>
</protein>
<evidence type="ECO:0000259" key="9">
    <source>
        <dbReference type="PROSITE" id="PS50850"/>
    </source>
</evidence>
<name>A0A6A6GVB2_VIRVR</name>
<dbReference type="OrthoDB" id="6339427at2759"/>
<organism evidence="10 11">
    <name type="scientific">Viridothelium virens</name>
    <name type="common">Speckled blister lichen</name>
    <name type="synonym">Trypethelium virens</name>
    <dbReference type="NCBI Taxonomy" id="1048519"/>
    <lineage>
        <taxon>Eukaryota</taxon>
        <taxon>Fungi</taxon>
        <taxon>Dikarya</taxon>
        <taxon>Ascomycota</taxon>
        <taxon>Pezizomycotina</taxon>
        <taxon>Dothideomycetes</taxon>
        <taxon>Dothideomycetes incertae sedis</taxon>
        <taxon>Trypetheliales</taxon>
        <taxon>Trypetheliaceae</taxon>
        <taxon>Viridothelium</taxon>
    </lineage>
</organism>
<dbReference type="PROSITE" id="PS00217">
    <property type="entry name" value="SUGAR_TRANSPORT_2"/>
    <property type="match status" value="1"/>
</dbReference>
<dbReference type="InterPro" id="IPR005829">
    <property type="entry name" value="Sugar_transporter_CS"/>
</dbReference>
<feature type="transmembrane region" description="Helical" evidence="8">
    <location>
        <begin position="201"/>
        <end position="222"/>
    </location>
</feature>
<dbReference type="PROSITE" id="PS50850">
    <property type="entry name" value="MFS"/>
    <property type="match status" value="1"/>
</dbReference>
<dbReference type="SUPFAM" id="SSF103473">
    <property type="entry name" value="MFS general substrate transporter"/>
    <property type="match status" value="1"/>
</dbReference>
<dbReference type="PANTHER" id="PTHR48020">
    <property type="entry name" value="PROTON MYO-INOSITOL COTRANSPORTER"/>
    <property type="match status" value="1"/>
</dbReference>
<dbReference type="Proteomes" id="UP000800092">
    <property type="component" value="Unassembled WGS sequence"/>
</dbReference>
<evidence type="ECO:0000256" key="2">
    <source>
        <dbReference type="ARBA" id="ARBA00010992"/>
    </source>
</evidence>
<sequence length="695" mass="77348">MSSESEHVRALSNSTTVTERSGSRKAFTGMHQEERRYEQKMEFDHLGPVNDPLVSRDPFLLREDAALFYDCALEGQPEEQIAALRRVVTKAMFIRGAILAQDPNGLDPQGDSDSFRPASSLLESDSSLDDVEFKALELEKKARLRDQTKPLNLILLTCCVGAIVQGWTQASMTGANLNWPCELPGSIGVRTDGTCNTQRKWIFNAINAAIYFSACTIGVWLSDILNDKFWGRRGALITAGTCTFVASVWSGYCRTWPELLIARLLLGVGYGAKASVVTIFEAEVSPGARRGRLLVSWQVFTATGIFLGASANLIFLNNWRLQIASSFIPSITFVTLAWACSESPRWLIKKERYKEAFQVLRDLRGTELQAARDLYYIYAQLRVEMSMFAGETSARQRLVNWRVYWTYSLELARSSYILRVRQLFSIVRNRRAALASAVVMASQQLTGINIFAFLVASFLTASGTRPIISLWSSFAWAACNAIFSTVGYWYIDTKGRRFLLLGSLILMIPLIIGQALSLTISTNGNNGGVHTGIVILFIVLNTAAYSPGAGVVPFLYSSEVFPLINREAGMSWSCFVNFVLGSLVIFFVPLSWTSPSDESIHSGPTTLLFIFTGLDLLAAILVWFLVPETNHPERAALEEMNYLFSIPTSAVVKYHSLKAKDLPNSMRPDAEIVQEKLPTTLKMWWDFSRSGQNAV</sequence>
<feature type="domain" description="Major facilitator superfamily (MFS) profile" evidence="9">
    <location>
        <begin position="154"/>
        <end position="630"/>
    </location>
</feature>
<feature type="transmembrane region" description="Helical" evidence="8">
    <location>
        <begin position="532"/>
        <end position="556"/>
    </location>
</feature>
<keyword evidence="11" id="KW-1185">Reference proteome</keyword>
<evidence type="ECO:0000256" key="3">
    <source>
        <dbReference type="ARBA" id="ARBA00022448"/>
    </source>
</evidence>
<feature type="transmembrane region" description="Helical" evidence="8">
    <location>
        <begin position="432"/>
        <end position="456"/>
    </location>
</feature>
<evidence type="ECO:0000256" key="6">
    <source>
        <dbReference type="ARBA" id="ARBA00023136"/>
    </source>
</evidence>
<keyword evidence="4 8" id="KW-0812">Transmembrane</keyword>
<dbReference type="InterPro" id="IPR050814">
    <property type="entry name" value="Myo-inositol_Transporter"/>
</dbReference>
<reference evidence="10" key="1">
    <citation type="journal article" date="2020" name="Stud. Mycol.">
        <title>101 Dothideomycetes genomes: a test case for predicting lifestyles and emergence of pathogens.</title>
        <authorList>
            <person name="Haridas S."/>
            <person name="Albert R."/>
            <person name="Binder M."/>
            <person name="Bloem J."/>
            <person name="Labutti K."/>
            <person name="Salamov A."/>
            <person name="Andreopoulos B."/>
            <person name="Baker S."/>
            <person name="Barry K."/>
            <person name="Bills G."/>
            <person name="Bluhm B."/>
            <person name="Cannon C."/>
            <person name="Castanera R."/>
            <person name="Culley D."/>
            <person name="Daum C."/>
            <person name="Ezra D."/>
            <person name="Gonzalez J."/>
            <person name="Henrissat B."/>
            <person name="Kuo A."/>
            <person name="Liang C."/>
            <person name="Lipzen A."/>
            <person name="Lutzoni F."/>
            <person name="Magnuson J."/>
            <person name="Mondo S."/>
            <person name="Nolan M."/>
            <person name="Ohm R."/>
            <person name="Pangilinan J."/>
            <person name="Park H.-J."/>
            <person name="Ramirez L."/>
            <person name="Alfaro M."/>
            <person name="Sun H."/>
            <person name="Tritt A."/>
            <person name="Yoshinaga Y."/>
            <person name="Zwiers L.-H."/>
            <person name="Turgeon B."/>
            <person name="Goodwin S."/>
            <person name="Spatafora J."/>
            <person name="Crous P."/>
            <person name="Grigoriev I."/>
        </authorList>
    </citation>
    <scope>NUCLEOTIDE SEQUENCE</scope>
    <source>
        <strain evidence="10">Tuck. ex Michener</strain>
    </source>
</reference>
<gene>
    <name evidence="10" type="ORF">EV356DRAFT_536976</name>
</gene>
<dbReference type="Gene3D" id="1.20.1250.20">
    <property type="entry name" value="MFS general substrate transporter like domains"/>
    <property type="match status" value="1"/>
</dbReference>
<dbReference type="InterPro" id="IPR003663">
    <property type="entry name" value="Sugar/inositol_transpt"/>
</dbReference>
<dbReference type="AlphaFoldDB" id="A0A6A6GVB2"/>
<accession>A0A6A6GVB2</accession>
<dbReference type="EMBL" id="ML991855">
    <property type="protein sequence ID" value="KAF2229736.1"/>
    <property type="molecule type" value="Genomic_DNA"/>
</dbReference>
<dbReference type="GO" id="GO:0016020">
    <property type="term" value="C:membrane"/>
    <property type="evidence" value="ECO:0007669"/>
    <property type="project" value="UniProtKB-SubCell"/>
</dbReference>
<evidence type="ECO:0000256" key="5">
    <source>
        <dbReference type="ARBA" id="ARBA00022989"/>
    </source>
</evidence>
<feature type="transmembrane region" description="Helical" evidence="8">
    <location>
        <begin position="234"/>
        <end position="252"/>
    </location>
</feature>
<evidence type="ECO:0000256" key="4">
    <source>
        <dbReference type="ARBA" id="ARBA00022692"/>
    </source>
</evidence>
<proteinExistence type="inferred from homology"/>
<comment type="subcellular location">
    <subcellularLocation>
        <location evidence="1">Membrane</location>
        <topology evidence="1">Multi-pass membrane protein</topology>
    </subcellularLocation>
</comment>
<feature type="transmembrane region" description="Helical" evidence="8">
    <location>
        <begin position="468"/>
        <end position="491"/>
    </location>
</feature>
<feature type="transmembrane region" description="Helical" evidence="8">
    <location>
        <begin position="568"/>
        <end position="588"/>
    </location>
</feature>
<dbReference type="PANTHER" id="PTHR48020:SF40">
    <property type="entry name" value="MAJOR FACILITATOR SUPERFAMILY (MFS) PROFILE DOMAIN-CONTAINING PROTEIN"/>
    <property type="match status" value="1"/>
</dbReference>
<feature type="compositionally biased region" description="Polar residues" evidence="7">
    <location>
        <begin position="11"/>
        <end position="20"/>
    </location>
</feature>
<feature type="transmembrane region" description="Helical" evidence="8">
    <location>
        <begin position="294"/>
        <end position="315"/>
    </location>
</feature>
<keyword evidence="3" id="KW-0813">Transport</keyword>
<keyword evidence="5 8" id="KW-1133">Transmembrane helix</keyword>
<evidence type="ECO:0000256" key="1">
    <source>
        <dbReference type="ARBA" id="ARBA00004141"/>
    </source>
</evidence>
<dbReference type="Pfam" id="PF00083">
    <property type="entry name" value="Sugar_tr"/>
    <property type="match status" value="1"/>
</dbReference>